<comment type="subcellular location">
    <subcellularLocation>
        <location evidence="1">Membrane</location>
        <topology evidence="1">Multi-pass membrane protein</topology>
    </subcellularLocation>
</comment>
<keyword evidence="5" id="KW-0472">Membrane</keyword>
<dbReference type="Pfam" id="PF03073">
    <property type="entry name" value="TspO_MBR"/>
    <property type="match status" value="1"/>
</dbReference>
<evidence type="ECO:0000256" key="2">
    <source>
        <dbReference type="ARBA" id="ARBA00007524"/>
    </source>
</evidence>
<keyword evidence="4" id="KW-1133">Transmembrane helix</keyword>
<comment type="similarity">
    <text evidence="2">Belongs to the TspO/BZRP family.</text>
</comment>
<dbReference type="Gene3D" id="1.20.1260.100">
    <property type="entry name" value="TspO/MBR protein"/>
    <property type="match status" value="1"/>
</dbReference>
<gene>
    <name evidence="6" type="ORF">ACEZDE_08720</name>
</gene>
<sequence>MCTGCDPRSNSAKAVLRVGTQRAHPSQTSTPAPLYAVIAAATGHALTKAPPAKKRALAASVGVNLMLNAGWNWLFFRARSPRAGVAGTVALHLPVPNRP</sequence>
<dbReference type="RefSeq" id="WP_380534211.1">
    <property type="nucleotide sequence ID" value="NZ_JBHFAB010000005.1"/>
</dbReference>
<evidence type="ECO:0000256" key="1">
    <source>
        <dbReference type="ARBA" id="ARBA00004141"/>
    </source>
</evidence>
<comment type="caution">
    <text evidence="6">The sequence shown here is derived from an EMBL/GenBank/DDBJ whole genome shotgun (WGS) entry which is preliminary data.</text>
</comment>
<evidence type="ECO:0000256" key="5">
    <source>
        <dbReference type="ARBA" id="ARBA00023136"/>
    </source>
</evidence>
<keyword evidence="7" id="KW-1185">Reference proteome</keyword>
<organism evidence="6 7">
    <name type="scientific">Streptacidiphilus cavernicola</name>
    <dbReference type="NCBI Taxonomy" id="3342716"/>
    <lineage>
        <taxon>Bacteria</taxon>
        <taxon>Bacillati</taxon>
        <taxon>Actinomycetota</taxon>
        <taxon>Actinomycetes</taxon>
        <taxon>Kitasatosporales</taxon>
        <taxon>Streptomycetaceae</taxon>
        <taxon>Streptacidiphilus</taxon>
    </lineage>
</organism>
<reference evidence="6 7" key="1">
    <citation type="submission" date="2024-09" db="EMBL/GenBank/DDBJ databases">
        <authorList>
            <person name="Lee S.D."/>
        </authorList>
    </citation>
    <scope>NUCLEOTIDE SEQUENCE [LARGE SCALE GENOMIC DNA]</scope>
    <source>
        <strain evidence="6 7">N8-3</strain>
    </source>
</reference>
<keyword evidence="3" id="KW-0812">Transmembrane</keyword>
<protein>
    <submittedName>
        <fullName evidence="6">Tryptophan-rich sensory protein</fullName>
    </submittedName>
</protein>
<dbReference type="InterPro" id="IPR038330">
    <property type="entry name" value="TspO/MBR-related_sf"/>
</dbReference>
<evidence type="ECO:0000256" key="3">
    <source>
        <dbReference type="ARBA" id="ARBA00022692"/>
    </source>
</evidence>
<dbReference type="InterPro" id="IPR004307">
    <property type="entry name" value="TspO_MBR"/>
</dbReference>
<evidence type="ECO:0000256" key="4">
    <source>
        <dbReference type="ARBA" id="ARBA00022989"/>
    </source>
</evidence>
<dbReference type="Proteomes" id="UP001592531">
    <property type="component" value="Unassembled WGS sequence"/>
</dbReference>
<evidence type="ECO:0000313" key="6">
    <source>
        <dbReference type="EMBL" id="MFC1416724.1"/>
    </source>
</evidence>
<dbReference type="EMBL" id="JBHFAB010000005">
    <property type="protein sequence ID" value="MFC1416724.1"/>
    <property type="molecule type" value="Genomic_DNA"/>
</dbReference>
<accession>A0ABV6VSJ6</accession>
<evidence type="ECO:0000313" key="7">
    <source>
        <dbReference type="Proteomes" id="UP001592531"/>
    </source>
</evidence>
<proteinExistence type="inferred from homology"/>
<name>A0ABV6VSJ6_9ACTN</name>